<keyword evidence="14" id="KW-0175">Coiled coil</keyword>
<evidence type="ECO:0000313" key="18">
    <source>
        <dbReference type="Proteomes" id="UP000035681"/>
    </source>
</evidence>
<dbReference type="InterPro" id="IPR015341">
    <property type="entry name" value="Glyco_hydro_38_cen"/>
</dbReference>
<dbReference type="AlphaFoldDB" id="A0AAF5CZD7"/>
<evidence type="ECO:0000256" key="1">
    <source>
        <dbReference type="ARBA" id="ARBA00001947"/>
    </source>
</evidence>
<dbReference type="WBParaSite" id="TCONS_00004380.p1">
    <property type="protein sequence ID" value="TCONS_00004380.p1"/>
    <property type="gene ID" value="XLOC_001745"/>
</dbReference>
<keyword evidence="8" id="KW-0326">Glycosidase</keyword>
<dbReference type="SUPFAM" id="SSF88713">
    <property type="entry name" value="Glycoside hydrolase/deacetylase"/>
    <property type="match status" value="1"/>
</dbReference>
<comment type="catalytic activity">
    <reaction evidence="12">
        <text>N(4)-{beta-D-GlcNAc-(1-&gt;2)-alpha-D-Man-(1-&gt;3)-[alpha-D-Man-(1-&gt;3)-[alpha-D-Man-(1-&gt;6)]-alpha-D-Man-(1-&gt;6)]-beta-D-Man-(1-&gt;4)-beta-D-GlcNAc-(1-&gt;4)-beta-D-GlcNAc}-L-asparaginyl-[protein] + 2 H2O = 2 alpha-D-mannopyranose + an N(4)-{beta-D-GlcNAc-(1-&gt;2)-alpha-D-Man-(1-&gt;3)-[alpha-D-Man-(1-&gt;6)]-beta-D-Man-(1-&gt;4)-beta-D-GlcNAc-(1-&gt;4)-beta-D-GlcNAc}-L-asparaginyl-[protein]</text>
        <dbReference type="Rhea" id="RHEA:56052"/>
        <dbReference type="Rhea" id="RHEA-COMP:14368"/>
        <dbReference type="Rhea" id="RHEA-COMP:14369"/>
        <dbReference type="ChEBI" id="CHEBI:15377"/>
        <dbReference type="ChEBI" id="CHEBI:28729"/>
        <dbReference type="ChEBI" id="CHEBI:60615"/>
        <dbReference type="ChEBI" id="CHEBI:60625"/>
        <dbReference type="EC" id="3.2.1.114"/>
    </reaction>
</comment>
<evidence type="ECO:0000256" key="11">
    <source>
        <dbReference type="ARBA" id="ARBA00083602"/>
    </source>
</evidence>
<dbReference type="Gene3D" id="1.20.1270.50">
    <property type="entry name" value="Glycoside hydrolase family 38, central domain"/>
    <property type="match status" value="1"/>
</dbReference>
<dbReference type="InterPro" id="IPR013083">
    <property type="entry name" value="Znf_RING/FYVE/PHD"/>
</dbReference>
<dbReference type="InterPro" id="IPR028995">
    <property type="entry name" value="Glyco_hydro_57/38_cen_sf"/>
</dbReference>
<keyword evidence="6" id="KW-0862">Zinc</keyword>
<dbReference type="GO" id="GO:0000139">
    <property type="term" value="C:Golgi membrane"/>
    <property type="evidence" value="ECO:0007669"/>
    <property type="project" value="TreeGrafter"/>
</dbReference>
<keyword evidence="16" id="KW-0472">Membrane</keyword>
<dbReference type="InterPro" id="IPR050843">
    <property type="entry name" value="Glycosyl_Hydrlase_38"/>
</dbReference>
<dbReference type="EC" id="3.2.1.114" evidence="10"/>
<feature type="transmembrane region" description="Helical" evidence="16">
    <location>
        <begin position="1472"/>
        <end position="1490"/>
    </location>
</feature>
<comment type="similarity">
    <text evidence="2">Belongs to the glycosyl hydrolase 38 family.</text>
</comment>
<feature type="region of interest" description="Disordered" evidence="15">
    <location>
        <begin position="270"/>
        <end position="296"/>
    </location>
</feature>
<evidence type="ECO:0000256" key="3">
    <source>
        <dbReference type="ARBA" id="ARBA00022723"/>
    </source>
</evidence>
<dbReference type="InterPro" id="IPR027291">
    <property type="entry name" value="Glyco_hydro_38_N_sf"/>
</dbReference>
<organism evidence="18 19">
    <name type="scientific">Strongyloides stercoralis</name>
    <name type="common">Threadworm</name>
    <dbReference type="NCBI Taxonomy" id="6248"/>
    <lineage>
        <taxon>Eukaryota</taxon>
        <taxon>Metazoa</taxon>
        <taxon>Ecdysozoa</taxon>
        <taxon>Nematoda</taxon>
        <taxon>Chromadorea</taxon>
        <taxon>Rhabditida</taxon>
        <taxon>Tylenchina</taxon>
        <taxon>Panagrolaimomorpha</taxon>
        <taxon>Strongyloidoidea</taxon>
        <taxon>Strongyloididae</taxon>
        <taxon>Strongyloides</taxon>
    </lineage>
</organism>
<dbReference type="GO" id="GO:0006013">
    <property type="term" value="P:mannose metabolic process"/>
    <property type="evidence" value="ECO:0007669"/>
    <property type="project" value="InterPro"/>
</dbReference>
<dbReference type="SUPFAM" id="SSF74650">
    <property type="entry name" value="Galactose mutarotase-like"/>
    <property type="match status" value="1"/>
</dbReference>
<evidence type="ECO:0000256" key="15">
    <source>
        <dbReference type="SAM" id="MobiDB-lite"/>
    </source>
</evidence>
<dbReference type="SMART" id="SM00872">
    <property type="entry name" value="Alpha-mann_mid"/>
    <property type="match status" value="1"/>
</dbReference>
<dbReference type="PROSITE" id="PS00518">
    <property type="entry name" value="ZF_RING_1"/>
    <property type="match status" value="1"/>
</dbReference>
<dbReference type="GO" id="GO:0006491">
    <property type="term" value="P:N-glycan processing"/>
    <property type="evidence" value="ECO:0007669"/>
    <property type="project" value="TreeGrafter"/>
</dbReference>
<comment type="cofactor">
    <cofactor evidence="1">
        <name>Zn(2+)</name>
        <dbReference type="ChEBI" id="CHEBI:29105"/>
    </cofactor>
</comment>
<reference evidence="19" key="1">
    <citation type="submission" date="2024-02" db="UniProtKB">
        <authorList>
            <consortium name="WormBaseParasite"/>
        </authorList>
    </citation>
    <scope>IDENTIFICATION</scope>
</reference>
<dbReference type="InterPro" id="IPR011013">
    <property type="entry name" value="Gal_mutarotase_sf_dom"/>
</dbReference>
<dbReference type="Pfam" id="PF09261">
    <property type="entry name" value="Alpha-mann_mid"/>
    <property type="match status" value="1"/>
</dbReference>
<dbReference type="InterPro" id="IPR001841">
    <property type="entry name" value="Znf_RING"/>
</dbReference>
<dbReference type="Pfam" id="PF01074">
    <property type="entry name" value="Glyco_hydro_38N"/>
    <property type="match status" value="1"/>
</dbReference>
<evidence type="ECO:0000259" key="17">
    <source>
        <dbReference type="PROSITE" id="PS50089"/>
    </source>
</evidence>
<dbReference type="GO" id="GO:0030246">
    <property type="term" value="F:carbohydrate binding"/>
    <property type="evidence" value="ECO:0007669"/>
    <property type="project" value="InterPro"/>
</dbReference>
<feature type="region of interest" description="Disordered" evidence="15">
    <location>
        <begin position="1732"/>
        <end position="1809"/>
    </location>
</feature>
<dbReference type="SUPFAM" id="SSF88688">
    <property type="entry name" value="Families 57/38 glycoside transferase middle domain"/>
    <property type="match status" value="1"/>
</dbReference>
<keyword evidence="16" id="KW-1133">Transmembrane helix</keyword>
<evidence type="ECO:0000256" key="10">
    <source>
        <dbReference type="ARBA" id="ARBA00066412"/>
    </source>
</evidence>
<dbReference type="InterPro" id="IPR013780">
    <property type="entry name" value="Glyco_hydro_b"/>
</dbReference>
<feature type="domain" description="RING-type" evidence="17">
    <location>
        <begin position="58"/>
        <end position="99"/>
    </location>
</feature>
<dbReference type="Gene3D" id="3.30.40.10">
    <property type="entry name" value="Zinc/RING finger domain, C3HC4 (zinc finger)"/>
    <property type="match status" value="1"/>
</dbReference>
<dbReference type="InterPro" id="IPR000602">
    <property type="entry name" value="Glyco_hydro_38_N"/>
</dbReference>
<evidence type="ECO:0000256" key="12">
    <source>
        <dbReference type="ARBA" id="ARBA00093232"/>
    </source>
</evidence>
<comment type="function">
    <text evidence="9">Catalyzes the first committed step in the biosynthesis of complex N-glycans. It controls conversion of high mannose to complex N-glycans; the final hydrolytic step in the N-glycan maturation pathway.</text>
</comment>
<keyword evidence="7" id="KW-1015">Disulfide bond</keyword>
<name>A0AAF5CZD7_STRER</name>
<evidence type="ECO:0000256" key="8">
    <source>
        <dbReference type="ARBA" id="ARBA00023295"/>
    </source>
</evidence>
<protein>
    <recommendedName>
        <fullName evidence="10">mannosyl-oligosaccharide 1,3-1,6-alpha-mannosidase</fullName>
        <ecNumber evidence="10">3.2.1.114</ecNumber>
    </recommendedName>
    <alternativeName>
        <fullName evidence="11">Mannosyl-oligosaccharide 1,3-1,6-alpha-mannosidase</fullName>
    </alternativeName>
</protein>
<dbReference type="FunFam" id="1.20.1270.50:FF:000001">
    <property type="entry name" value="Alpha-mannosidase"/>
    <property type="match status" value="1"/>
</dbReference>
<dbReference type="GO" id="GO:0008270">
    <property type="term" value="F:zinc ion binding"/>
    <property type="evidence" value="ECO:0007669"/>
    <property type="project" value="UniProtKB-KW"/>
</dbReference>
<feature type="transmembrane region" description="Helical" evidence="16">
    <location>
        <begin position="1420"/>
        <end position="1440"/>
    </location>
</feature>
<dbReference type="Gene3D" id="3.20.110.10">
    <property type="entry name" value="Glycoside hydrolase 38, N terminal domain"/>
    <property type="match status" value="1"/>
</dbReference>
<proteinExistence type="inferred from homology"/>
<dbReference type="Gene3D" id="2.70.98.30">
    <property type="entry name" value="Golgi alpha-mannosidase II, domain 4"/>
    <property type="match status" value="1"/>
</dbReference>
<feature type="transmembrane region" description="Helical" evidence="16">
    <location>
        <begin position="1385"/>
        <end position="1408"/>
    </location>
</feature>
<accession>A0AAF5CZD7</accession>
<dbReference type="InterPro" id="IPR017907">
    <property type="entry name" value="Znf_RING_CS"/>
</dbReference>
<evidence type="ECO:0000256" key="13">
    <source>
        <dbReference type="PROSITE-ProRule" id="PRU00175"/>
    </source>
</evidence>
<keyword evidence="16" id="KW-0812">Transmembrane</keyword>
<dbReference type="PANTHER" id="PTHR11607">
    <property type="entry name" value="ALPHA-MANNOSIDASE"/>
    <property type="match status" value="1"/>
</dbReference>
<dbReference type="Proteomes" id="UP000035681">
    <property type="component" value="Unplaced"/>
</dbReference>
<dbReference type="InterPro" id="IPR011682">
    <property type="entry name" value="Glyco_hydro_38_C"/>
</dbReference>
<dbReference type="PANTHER" id="PTHR11607:SF3">
    <property type="entry name" value="LYSOSOMAL ALPHA-MANNOSIDASE"/>
    <property type="match status" value="1"/>
</dbReference>
<evidence type="ECO:0000256" key="6">
    <source>
        <dbReference type="ARBA" id="ARBA00022833"/>
    </source>
</evidence>
<dbReference type="SUPFAM" id="SSF57850">
    <property type="entry name" value="RING/U-box"/>
    <property type="match status" value="1"/>
</dbReference>
<evidence type="ECO:0000256" key="7">
    <source>
        <dbReference type="ARBA" id="ARBA00023157"/>
    </source>
</evidence>
<keyword evidence="18" id="KW-1185">Reference proteome</keyword>
<evidence type="ECO:0000256" key="4">
    <source>
        <dbReference type="ARBA" id="ARBA00022771"/>
    </source>
</evidence>
<keyword evidence="4 13" id="KW-0863">Zinc-finger</keyword>
<evidence type="ECO:0000256" key="2">
    <source>
        <dbReference type="ARBA" id="ARBA00009792"/>
    </source>
</evidence>
<dbReference type="Pfam" id="PF14634">
    <property type="entry name" value="zf-RING_5"/>
    <property type="match status" value="1"/>
</dbReference>
<evidence type="ECO:0000256" key="9">
    <source>
        <dbReference type="ARBA" id="ARBA00059516"/>
    </source>
</evidence>
<evidence type="ECO:0000256" key="5">
    <source>
        <dbReference type="ARBA" id="ARBA00022801"/>
    </source>
</evidence>
<dbReference type="InterPro" id="IPR037094">
    <property type="entry name" value="Glyco_hydro_38_cen_sf"/>
</dbReference>
<dbReference type="Gene3D" id="2.60.40.1180">
    <property type="entry name" value="Golgi alpha-mannosidase II"/>
    <property type="match status" value="1"/>
</dbReference>
<keyword evidence="5" id="KW-0378">Hydrolase</keyword>
<feature type="coiled-coil region" evidence="14">
    <location>
        <begin position="176"/>
        <end position="203"/>
    </location>
</feature>
<sequence length="1953" mass="223130">FKLQQFQGQSKSGKFKKEELIFETLKSKIKYYKMKLKIDVPIYYPFKNMSNKMNWVRCNSCASSTSVVSLYMTDCGHIFCLNCLNKDGKLNNVICLTCKKETKVEEINGKMSQEKALFFKDPEKTLEKFMKKFYTMKKFQNYHSEVSIKILSEKCNKASNFIKENVDRRKDMESKYHKLARLVKQQSEALKQKENETSLLKNKVGELVESVSRREKHQKILEEKLKRAQSFTQKRQNHYRGNDDKADSYILKRRIEDDNINFKPKPKYDVSQLPFSSSDKLPTSKDSRDSKKSKYPALKKRSYDENLFFNFSGIGDETECENMFLNLEKSQGDCIQRVTSTQKSPLLTHPMLLDISGYRPKCSFSYFIIDAITIDNCKNDMNKFFKHNEDVEILNIYKNLNFSVDKNESRKGYYDLTYTNNEILKKKKLDVILIPHSHCDAGWLKTYESYSHQTDQILSNAQKYLPMYEKMKFIYAEMGFFEMYWSKLRKNDKEVLKKLLHSGRYEIVTGGWVQNDEANSFYYGILMQLIEGHEFLKNHLDYIPKNHWSIDPFGLSTTMAYIMKKSGFDNAVISRVHYLMKQKFAQKKMFEFNWRQLTGGKENEDLFTHVLPFDGYLFYEHCGPDPTVCCSYDFLRLHVYSCPIKGPTPITKYNIKEKSEEISDQFRKRGLLMNNSATFIPLGYDFAWSFPSEWEDQYTNFQAIFDYINENDNFNMNIRWGTLQDYFDTVHNNIKELNQTTKILSGDFFTYSDKEKRYWSGYYVSRPFHKRFERLLEHYLRAADIIYSSILIKNGPIKDINYNLLVKSRRILGILQHHDGITGTSKSYVMDDYRNKLFNAIHYCYEVIEKSITYSVNDNNNSVVINNKIKSPNTYEEDNIIIENKTIIIMNPLGKKENKIICIKVPSNDYYILNDDRKIPQQEYHPIIQDLSNESNINLDNNGLNLCFEAFLPPIGLISYKLEKGIMYKPPIAEIYTSKVNIKSDIFKISKIINNNNNKINNLYVNITLDSKTGFINTINDIEINLHFAKYEISLDGTPSGAYIFNPNGTSQTINDDDNKFIISKGVLKSKVFIKGSNKINLHHIYEITKFEKSISIQNSVDLSALKDFELVMKFNTSINNKDTFYTDLNGFQIIKRKHLPEMPIQGNFYPFPSMMYIEDKNNRLNILTGQPLGVSSLKNGNIEILIDRRSSHDDGCGMGEGIQDTLKAWSKFSLILEDFIDNHINENAITGFASRITHNTLHSLLYPPIIMTTLGNVNLNNIINFSIFKNQLPCDIHLIMVRSMLKKEEYDMKDQNNEVIREPTNEIAVIFKHSIGDCRINDTTNDNDDICEDNQTGKINFTDLLNIKYKSINDASLTLLNVSNQTLIDIIIDNQEMKNKKVKIHGIIFLCGAIDGALSIWAMLVAISYKLTTKYTSTSIALTSIIVVAVIILCLAAVFKVREEYLSIIYTLMVIPISECRYLVLSLSLAASIDGIICIISASVLRYYYKIPIPTDKWYCNTSFCIESNNSCPSSAVGPGLLLAVPMSATPALLSLVNNVVLLSLHSILAFFVVEEPFNKAVKSNVVLEVLGASNTQLSNAPVLLLPAIFSISPLQRVFCASGLSLYKKRASLFLCAECICSRICVELERFVAHIGHSNDTTVELPFRDDSPLFSREFPTLSILRDPEVCFVVNLRPKGGFIGNLIHLSISNMFQQPQHLLQFHQFEMNFLIFLDYYDYDWMTVSFTEPLPDETTPLTTVSTTTTTTEAPTTTTTTTEAPTTTTTTTEAPTTTTTTTEAPTTTTTTTEAPTTTTTTTEAPTTTTTTTEAPTTITTTTEALTTEPPATEPLTTVTITEFLTTMTTTEAPTTTSALEEVSTTTTVVSTTTTMTITTTTTEASTTVTKITTVTTEEPIITDDYSTTMIPTTTMKTTTVSDIIGTTEEEPLTTPADYYDTDSTVDIPMTTTLKDIL</sequence>
<feature type="compositionally biased region" description="Basic and acidic residues" evidence="15">
    <location>
        <begin position="282"/>
        <end position="292"/>
    </location>
</feature>
<keyword evidence="3" id="KW-0479">Metal-binding</keyword>
<dbReference type="PROSITE" id="PS50089">
    <property type="entry name" value="ZF_RING_2"/>
    <property type="match status" value="1"/>
</dbReference>
<evidence type="ECO:0000256" key="14">
    <source>
        <dbReference type="SAM" id="Coils"/>
    </source>
</evidence>
<evidence type="ECO:0000313" key="19">
    <source>
        <dbReference type="WBParaSite" id="TCONS_00004380.p1"/>
    </source>
</evidence>
<evidence type="ECO:0000256" key="16">
    <source>
        <dbReference type="SAM" id="Phobius"/>
    </source>
</evidence>
<dbReference type="InterPro" id="IPR011330">
    <property type="entry name" value="Glyco_hydro/deAcase_b/a-brl"/>
</dbReference>
<dbReference type="Pfam" id="PF07748">
    <property type="entry name" value="Glyco_hydro_38C"/>
    <property type="match status" value="1"/>
</dbReference>
<dbReference type="GO" id="GO:0004572">
    <property type="term" value="F:mannosyl-oligosaccharide 1,3-1,6-alpha-mannosidase activity"/>
    <property type="evidence" value="ECO:0007669"/>
    <property type="project" value="UniProtKB-EC"/>
</dbReference>